<proteinExistence type="predicted"/>
<dbReference type="Gene3D" id="3.40.109.10">
    <property type="entry name" value="NADH Oxidase"/>
    <property type="match status" value="1"/>
</dbReference>
<protein>
    <submittedName>
        <fullName evidence="2">Tat pathway signal protein</fullName>
    </submittedName>
</protein>
<evidence type="ECO:0000313" key="2">
    <source>
        <dbReference type="EMBL" id="PZQ13479.1"/>
    </source>
</evidence>
<gene>
    <name evidence="2" type="ORF">DI564_11335</name>
</gene>
<dbReference type="InterPro" id="IPR000415">
    <property type="entry name" value="Nitroreductase-like"/>
</dbReference>
<dbReference type="SUPFAM" id="SSF55469">
    <property type="entry name" value="FMN-dependent nitroreductase-like"/>
    <property type="match status" value="2"/>
</dbReference>
<sequence length="364" mass="39075">MNRRSLLIGAGGAALVAGTGAWGWRAGVGSVGAYEAYADRLRVPLPEPAGLEDLVRFATLAANSHNTQPWHFRVAAGAIDILPDRSRATPAVDPDDHHLFVSLGCAAENLAIAAAASGRPGTIAVLDEGGVRYAYAESTPRPDPLTAAIARRQTTRALYDGRSVPAAAIEALLGAARVPGVRTIALTERARIDRIRDLVVAANDVQMADAGFVAELKAWLRFNPRSAMARGDGLYAGCTQSPLMPDSIGRWAFDAFFSAAAEREKYARHVDSSAGIVVFVAEREDRAHWIAVGRACQRFALTATKLGLKHAFVNQPVEIARWRPELASTIGEPGLRPDLVLRFGYGPTLPYAPRRPPAAVMMRW</sequence>
<organism evidence="2 3">
    <name type="scientific">Rhodanobacter denitrificans</name>
    <dbReference type="NCBI Taxonomy" id="666685"/>
    <lineage>
        <taxon>Bacteria</taxon>
        <taxon>Pseudomonadati</taxon>
        <taxon>Pseudomonadota</taxon>
        <taxon>Gammaproteobacteria</taxon>
        <taxon>Lysobacterales</taxon>
        <taxon>Rhodanobacteraceae</taxon>
        <taxon>Rhodanobacter</taxon>
    </lineage>
</organism>
<dbReference type="Pfam" id="PF00881">
    <property type="entry name" value="Nitroreductase"/>
    <property type="match status" value="1"/>
</dbReference>
<evidence type="ECO:0000259" key="1">
    <source>
        <dbReference type="Pfam" id="PF00881"/>
    </source>
</evidence>
<dbReference type="Proteomes" id="UP000249046">
    <property type="component" value="Unassembled WGS sequence"/>
</dbReference>
<dbReference type="PANTHER" id="PTHR23026:SF123">
    <property type="entry name" value="NAD(P)H NITROREDUCTASE RV3131-RELATED"/>
    <property type="match status" value="1"/>
</dbReference>
<dbReference type="InterPro" id="IPR029479">
    <property type="entry name" value="Nitroreductase"/>
</dbReference>
<dbReference type="NCBIfam" id="NF047509">
    <property type="entry name" value="Rv3131_FMN_oxido"/>
    <property type="match status" value="1"/>
</dbReference>
<dbReference type="GO" id="GO:0016491">
    <property type="term" value="F:oxidoreductase activity"/>
    <property type="evidence" value="ECO:0007669"/>
    <property type="project" value="InterPro"/>
</dbReference>
<dbReference type="PANTHER" id="PTHR23026">
    <property type="entry name" value="NADPH NITROREDUCTASE"/>
    <property type="match status" value="1"/>
</dbReference>
<accession>A0A2W5KBS6</accession>
<evidence type="ECO:0000313" key="3">
    <source>
        <dbReference type="Proteomes" id="UP000249046"/>
    </source>
</evidence>
<name>A0A2W5KBS6_9GAMM</name>
<dbReference type="InterPro" id="IPR050627">
    <property type="entry name" value="Nitroreductase/BluB"/>
</dbReference>
<dbReference type="EMBL" id="QFPO01000009">
    <property type="protein sequence ID" value="PZQ13479.1"/>
    <property type="molecule type" value="Genomic_DNA"/>
</dbReference>
<reference evidence="2 3" key="1">
    <citation type="submission" date="2017-08" db="EMBL/GenBank/DDBJ databases">
        <title>Infants hospitalized years apart are colonized by the same room-sourced microbial strains.</title>
        <authorList>
            <person name="Brooks B."/>
            <person name="Olm M.R."/>
            <person name="Firek B.A."/>
            <person name="Baker R."/>
            <person name="Thomas B.C."/>
            <person name="Morowitz M.J."/>
            <person name="Banfield J.F."/>
        </authorList>
    </citation>
    <scope>NUCLEOTIDE SEQUENCE [LARGE SCALE GENOMIC DNA]</scope>
    <source>
        <strain evidence="2">S2_005_003_R2_42</strain>
    </source>
</reference>
<comment type="caution">
    <text evidence="2">The sequence shown here is derived from an EMBL/GenBank/DDBJ whole genome shotgun (WGS) entry which is preliminary data.</text>
</comment>
<dbReference type="AlphaFoldDB" id="A0A2W5KBS6"/>
<feature type="domain" description="Nitroreductase" evidence="1">
    <location>
        <begin position="149"/>
        <end position="316"/>
    </location>
</feature>